<dbReference type="HAMAP" id="MF_00440">
    <property type="entry name" value="NrdR"/>
    <property type="match status" value="1"/>
</dbReference>
<dbReference type="NCBIfam" id="TIGR00244">
    <property type="entry name" value="transcriptional regulator NrdR"/>
    <property type="match status" value="1"/>
</dbReference>
<dbReference type="PROSITE" id="PS51161">
    <property type="entry name" value="ATP_CONE"/>
    <property type="match status" value="1"/>
</dbReference>
<dbReference type="PANTHER" id="PTHR30455">
    <property type="entry name" value="TRANSCRIPTIONAL REPRESSOR NRDR"/>
    <property type="match status" value="1"/>
</dbReference>
<evidence type="ECO:0000259" key="8">
    <source>
        <dbReference type="PROSITE" id="PS51161"/>
    </source>
</evidence>
<dbReference type="Proteomes" id="UP000677117">
    <property type="component" value="Chromosome"/>
</dbReference>
<keyword evidence="10" id="KW-1185">Reference proteome</keyword>
<evidence type="ECO:0000256" key="1">
    <source>
        <dbReference type="ARBA" id="ARBA00022491"/>
    </source>
</evidence>
<comment type="function">
    <text evidence="7">Negatively regulates transcription of bacterial ribonucleotide reductase nrd genes and operons by binding to NrdR-boxes.</text>
</comment>
<keyword evidence="3 7" id="KW-0067">ATP-binding</keyword>
<protein>
    <recommendedName>
        <fullName evidence="7">Transcriptional repressor NrdR</fullName>
    </recommendedName>
</protein>
<dbReference type="GO" id="GO:0005524">
    <property type="term" value="F:ATP binding"/>
    <property type="evidence" value="ECO:0007669"/>
    <property type="project" value="UniProtKB-UniRule"/>
</dbReference>
<dbReference type="GO" id="GO:0003677">
    <property type="term" value="F:DNA binding"/>
    <property type="evidence" value="ECO:0007669"/>
    <property type="project" value="UniProtKB-KW"/>
</dbReference>
<evidence type="ECO:0000313" key="10">
    <source>
        <dbReference type="Proteomes" id="UP000677117"/>
    </source>
</evidence>
<keyword evidence="6 7" id="KW-0804">Transcription</keyword>
<gene>
    <name evidence="7 9" type="primary">nrdR</name>
    <name evidence="9" type="ORF">KOY49_01020</name>
</gene>
<keyword evidence="4 7" id="KW-0805">Transcription regulation</keyword>
<reference evidence="9" key="1">
    <citation type="submission" date="2021-06" db="EMBL/GenBank/DDBJ databases">
        <title>An adapted protocol for Saccharibacteria cultivation: two new species join this phylum of Candidate Phyla Radiations.</title>
        <authorList>
            <person name="Ibrahim A."/>
            <person name="Maatouk M."/>
            <person name="Raoult D."/>
            <person name="Bittar F."/>
        </authorList>
    </citation>
    <scope>NUCLEOTIDE SEQUENCE</scope>
    <source>
        <strain evidence="9">IHU2</strain>
    </source>
</reference>
<dbReference type="GO" id="GO:0008270">
    <property type="term" value="F:zinc ion binding"/>
    <property type="evidence" value="ECO:0007669"/>
    <property type="project" value="InterPro"/>
</dbReference>
<dbReference type="InterPro" id="IPR005144">
    <property type="entry name" value="ATP-cone_dom"/>
</dbReference>
<dbReference type="EMBL" id="CP076459">
    <property type="protein sequence ID" value="QWQ31584.1"/>
    <property type="molecule type" value="Genomic_DNA"/>
</dbReference>
<dbReference type="InterPro" id="IPR003796">
    <property type="entry name" value="RNR_NrdR-like"/>
</dbReference>
<evidence type="ECO:0000256" key="6">
    <source>
        <dbReference type="ARBA" id="ARBA00023163"/>
    </source>
</evidence>
<dbReference type="PANTHER" id="PTHR30455:SF2">
    <property type="entry name" value="TRANSCRIPTIONAL REPRESSOR NRDR"/>
    <property type="match status" value="1"/>
</dbReference>
<evidence type="ECO:0000256" key="2">
    <source>
        <dbReference type="ARBA" id="ARBA00022741"/>
    </source>
</evidence>
<evidence type="ECO:0000256" key="5">
    <source>
        <dbReference type="ARBA" id="ARBA00023125"/>
    </source>
</evidence>
<dbReference type="AlphaFoldDB" id="A0A8F1MAQ3"/>
<dbReference type="RefSeq" id="WP_129632309.1">
    <property type="nucleotide sequence ID" value="NZ_CP076459.1"/>
</dbReference>
<comment type="caution">
    <text evidence="7">Lacks conserved residue(s) required for the propagation of feature annotation.</text>
</comment>
<keyword evidence="2 7" id="KW-0547">Nucleotide-binding</keyword>
<evidence type="ECO:0000256" key="3">
    <source>
        <dbReference type="ARBA" id="ARBA00022840"/>
    </source>
</evidence>
<name>A0A8F1MAQ3_9BACT</name>
<proteinExistence type="inferred from homology"/>
<dbReference type="Pfam" id="PF03477">
    <property type="entry name" value="ATP-cone"/>
    <property type="match status" value="1"/>
</dbReference>
<evidence type="ECO:0000256" key="4">
    <source>
        <dbReference type="ARBA" id="ARBA00023015"/>
    </source>
</evidence>
<sequence length="151" mass="17445">MVFNIGNSRVIESREVSDGAAIRRRRETPDGKRFTTYERVEKPNLAVIKKNGDRELFDRVKLANSTRRSVGKFFKSDEEVDNIITAVEDSLYALGESEVTSKQIGDQVLDELEKRNEVAYVRFASVFYEFKTLDDFVEILAKRRSKGEREL</sequence>
<keyword evidence="5 7" id="KW-0238">DNA-binding</keyword>
<evidence type="ECO:0000256" key="7">
    <source>
        <dbReference type="HAMAP-Rule" id="MF_00440"/>
    </source>
</evidence>
<dbReference type="InterPro" id="IPR055173">
    <property type="entry name" value="NrdR-like_N"/>
</dbReference>
<evidence type="ECO:0000313" key="9">
    <source>
        <dbReference type="EMBL" id="QWQ31584.1"/>
    </source>
</evidence>
<organism evidence="9 10">
    <name type="scientific">Candidatus Minimicrobia vallesae</name>
    <dbReference type="NCBI Taxonomy" id="2841264"/>
    <lineage>
        <taxon>Bacteria</taxon>
        <taxon>Candidatus Saccharimonadota</taxon>
        <taxon>Candidatus Saccharimonadota incertae sedis</taxon>
        <taxon>Candidatus Minimicrobia</taxon>
    </lineage>
</organism>
<accession>A0A8F1MAQ3</accession>
<dbReference type="GO" id="GO:0045892">
    <property type="term" value="P:negative regulation of DNA-templated transcription"/>
    <property type="evidence" value="ECO:0007669"/>
    <property type="project" value="UniProtKB-UniRule"/>
</dbReference>
<dbReference type="Pfam" id="PF22811">
    <property type="entry name" value="Zn_ribbon_NrdR"/>
    <property type="match status" value="1"/>
</dbReference>
<dbReference type="KEGG" id="mvl:KOY49_01020"/>
<feature type="domain" description="ATP-cone" evidence="8">
    <location>
        <begin position="45"/>
        <end position="135"/>
    </location>
</feature>
<comment type="similarity">
    <text evidence="7">Belongs to the NrdR family.</text>
</comment>
<keyword evidence="1 7" id="KW-0678">Repressor</keyword>